<feature type="region of interest" description="Disordered" evidence="1">
    <location>
        <begin position="42"/>
        <end position="93"/>
    </location>
</feature>
<dbReference type="EMBL" id="CALTRL010003758">
    <property type="protein sequence ID" value="CAH7681915.1"/>
    <property type="molecule type" value="Genomic_DNA"/>
</dbReference>
<feature type="compositionally biased region" description="Polar residues" evidence="1">
    <location>
        <begin position="43"/>
        <end position="63"/>
    </location>
</feature>
<protein>
    <submittedName>
        <fullName evidence="2">Expressed protein</fullName>
    </submittedName>
</protein>
<keyword evidence="3" id="KW-1185">Reference proteome</keyword>
<proteinExistence type="predicted"/>
<organism evidence="2 3">
    <name type="scientific">Phakopsora pachyrhizi</name>
    <name type="common">Asian soybean rust disease fungus</name>
    <dbReference type="NCBI Taxonomy" id="170000"/>
    <lineage>
        <taxon>Eukaryota</taxon>
        <taxon>Fungi</taxon>
        <taxon>Dikarya</taxon>
        <taxon>Basidiomycota</taxon>
        <taxon>Pucciniomycotina</taxon>
        <taxon>Pucciniomycetes</taxon>
        <taxon>Pucciniales</taxon>
        <taxon>Phakopsoraceae</taxon>
        <taxon>Phakopsora</taxon>
    </lineage>
</organism>
<reference evidence="2" key="1">
    <citation type="submission" date="2022-06" db="EMBL/GenBank/DDBJ databases">
        <authorList>
            <consortium name="SYNGENTA / RWTH Aachen University"/>
        </authorList>
    </citation>
    <scope>NUCLEOTIDE SEQUENCE</scope>
</reference>
<sequence>TRLVTEPEAERETPMILESSHLKIVEPNKNLQFSKSLIKIDSTRSSSEGFPSNVVLQRKNNSPIRRGSMNKSDENQNNSSMTPGAGKEKGKEKVISVEAGKSLDIIGTNLNSQNALIMTRKSSKISSTEKSNPMKTINPIQLPLNRIKNLLSVKINKSGPFDLEGKREYSSPYNRHLLDFLEKNLKILMPKELDDFEFSHEFLENIKVKFWKKDLGIFLINEESVLNIMTYFDSQTKNGKSNWIKISAKGLKTYKNTDAFNCFSFRAVFKNFINFEVTSRFFFTEKICQRSITFFTELNSKLSMLKDVNGESIKRSTVESILNLIWNGMSGFLAHVHAINAIIKPSKSLLPLSQEELVAKQEQAFEFFCELHKDIENFRFKQRTRKSTRAYATIRTGTLSFEQIREHSLDQLINTRVYSHHAAWIYIELWLTKCRPKLQEINCRFSYNQHFIKRSKFKSLLNRVCFIFFSGMVKHGELEREKLRGKELQI</sequence>
<name>A0AAV0B6P9_PHAPC</name>
<dbReference type="AlphaFoldDB" id="A0AAV0B6P9"/>
<evidence type="ECO:0000313" key="3">
    <source>
        <dbReference type="Proteomes" id="UP001153365"/>
    </source>
</evidence>
<dbReference type="Proteomes" id="UP001153365">
    <property type="component" value="Unassembled WGS sequence"/>
</dbReference>
<gene>
    <name evidence="2" type="ORF">PPACK8108_LOCUS14589</name>
</gene>
<evidence type="ECO:0000313" key="2">
    <source>
        <dbReference type="EMBL" id="CAH7681915.1"/>
    </source>
</evidence>
<accession>A0AAV0B6P9</accession>
<comment type="caution">
    <text evidence="2">The sequence shown here is derived from an EMBL/GenBank/DDBJ whole genome shotgun (WGS) entry which is preliminary data.</text>
</comment>
<evidence type="ECO:0000256" key="1">
    <source>
        <dbReference type="SAM" id="MobiDB-lite"/>
    </source>
</evidence>
<feature type="non-terminal residue" evidence="2">
    <location>
        <position position="1"/>
    </location>
</feature>